<feature type="compositionally biased region" description="Basic and acidic residues" evidence="1">
    <location>
        <begin position="189"/>
        <end position="205"/>
    </location>
</feature>
<name>I5BT41_9HYPH</name>
<evidence type="ECO:0000313" key="3">
    <source>
        <dbReference type="Proteomes" id="UP000004622"/>
    </source>
</evidence>
<gene>
    <name evidence="2" type="ORF">A33O_18934</name>
</gene>
<evidence type="ECO:0000313" key="2">
    <source>
        <dbReference type="EMBL" id="EIM72743.1"/>
    </source>
</evidence>
<dbReference type="Proteomes" id="UP000004622">
    <property type="component" value="Unassembled WGS sequence"/>
</dbReference>
<dbReference type="AlphaFoldDB" id="I5BT41"/>
<dbReference type="EMBL" id="AJXZ01000049">
    <property type="protein sequence ID" value="EIM72743.1"/>
    <property type="molecule type" value="Genomic_DNA"/>
</dbReference>
<accession>I5BT41</accession>
<protein>
    <submittedName>
        <fullName evidence="2">Uncharacterized protein</fullName>
    </submittedName>
</protein>
<dbReference type="PATRIC" id="fig|1189611.3.peg.3821"/>
<feature type="region of interest" description="Disordered" evidence="1">
    <location>
        <begin position="183"/>
        <end position="205"/>
    </location>
</feature>
<evidence type="ECO:0000256" key="1">
    <source>
        <dbReference type="SAM" id="MobiDB-lite"/>
    </source>
</evidence>
<organism evidence="2 3">
    <name type="scientific">Nitratireductor aquibiodomus RA22</name>
    <dbReference type="NCBI Taxonomy" id="1189611"/>
    <lineage>
        <taxon>Bacteria</taxon>
        <taxon>Pseudomonadati</taxon>
        <taxon>Pseudomonadota</taxon>
        <taxon>Alphaproteobacteria</taxon>
        <taxon>Hyphomicrobiales</taxon>
        <taxon>Phyllobacteriaceae</taxon>
        <taxon>Nitratireductor</taxon>
    </lineage>
</organism>
<comment type="caution">
    <text evidence="2">The sequence shown here is derived from an EMBL/GenBank/DDBJ whole genome shotgun (WGS) entry which is preliminary data.</text>
</comment>
<proteinExistence type="predicted"/>
<dbReference type="RefSeq" id="WP_007010050.1">
    <property type="nucleotide sequence ID" value="NZ_AJXZ01000049.1"/>
</dbReference>
<sequence length="205" mass="22539">MATLDDVLHEFVAENDRPTAENIQKWVAYYPHFEKELVDFAATWAEQLVLPEAPDLGDASERVLIDRAMSHVQNMAYQDSGAQAESPIQNLTGEAQRAGMDSQEFAKACGLDLALVSKLNSRMIEPATIPGSLVRHVARLIDRSFDAVTNYLAMPPRNLAGNAYLARAKPSSFGRQSFADAVNASSLSDAEKRRWLDEGTDREGG</sequence>
<reference evidence="2 3" key="1">
    <citation type="journal article" date="2012" name="J. Bacteriol.">
        <title>Genome Sequence of Nitratireductor aquibiodomus Strain RA22.</title>
        <authorList>
            <person name="Singh A."/>
            <person name="Jangir P.K."/>
            <person name="Kumari C."/>
            <person name="Sharma R."/>
        </authorList>
    </citation>
    <scope>NUCLEOTIDE SEQUENCE [LARGE SCALE GENOMIC DNA]</scope>
    <source>
        <strain evidence="2 3">RA22</strain>
    </source>
</reference>